<dbReference type="GeneID" id="105057637"/>
<proteinExistence type="predicted"/>
<dbReference type="AlphaFoldDB" id="A0A6I9S7W7"/>
<protein>
    <submittedName>
        <fullName evidence="2">Homeobox protein Wariai-like</fullName>
    </submittedName>
</protein>
<accession>A0A6I9S7W7</accession>
<dbReference type="Gene3D" id="1.25.40.20">
    <property type="entry name" value="Ankyrin repeat-containing domain"/>
    <property type="match status" value="1"/>
</dbReference>
<dbReference type="Proteomes" id="UP000504607">
    <property type="component" value="Chromosome 1"/>
</dbReference>
<dbReference type="PANTHER" id="PTHR24121:SF15">
    <property type="entry name" value="ANKYRIN REPEAT PROTEIN"/>
    <property type="match status" value="1"/>
</dbReference>
<dbReference type="InterPro" id="IPR002110">
    <property type="entry name" value="Ankyrin_rpt"/>
</dbReference>
<dbReference type="RefSeq" id="XP_010938609.1">
    <property type="nucleotide sequence ID" value="XM_010940307.1"/>
</dbReference>
<dbReference type="InParanoid" id="A0A6I9S7W7"/>
<dbReference type="InterPro" id="IPR036770">
    <property type="entry name" value="Ankyrin_rpt-contain_sf"/>
</dbReference>
<dbReference type="SUPFAM" id="SSF48403">
    <property type="entry name" value="Ankyrin repeat"/>
    <property type="match status" value="1"/>
</dbReference>
<reference evidence="2" key="1">
    <citation type="submission" date="2025-08" db="UniProtKB">
        <authorList>
            <consortium name="RefSeq"/>
        </authorList>
    </citation>
    <scope>IDENTIFICATION</scope>
</reference>
<name>A0A6I9S7W7_ELAGV</name>
<dbReference type="OrthoDB" id="1930691at2759"/>
<evidence type="ECO:0000313" key="1">
    <source>
        <dbReference type="Proteomes" id="UP000504607"/>
    </source>
</evidence>
<dbReference type="SMART" id="SM00248">
    <property type="entry name" value="ANK"/>
    <property type="match status" value="3"/>
</dbReference>
<dbReference type="Pfam" id="PF12796">
    <property type="entry name" value="Ank_2"/>
    <property type="match status" value="1"/>
</dbReference>
<organism evidence="1 2">
    <name type="scientific">Elaeis guineensis var. tenera</name>
    <name type="common">Oil palm</name>
    <dbReference type="NCBI Taxonomy" id="51953"/>
    <lineage>
        <taxon>Eukaryota</taxon>
        <taxon>Viridiplantae</taxon>
        <taxon>Streptophyta</taxon>
        <taxon>Embryophyta</taxon>
        <taxon>Tracheophyta</taxon>
        <taxon>Spermatophyta</taxon>
        <taxon>Magnoliopsida</taxon>
        <taxon>Liliopsida</taxon>
        <taxon>Arecaceae</taxon>
        <taxon>Arecoideae</taxon>
        <taxon>Cocoseae</taxon>
        <taxon>Elaeidinae</taxon>
        <taxon>Elaeis</taxon>
    </lineage>
</organism>
<evidence type="ECO:0000313" key="2">
    <source>
        <dbReference type="RefSeq" id="XP_010938609.1"/>
    </source>
</evidence>
<dbReference type="KEGG" id="egu:105057637"/>
<keyword evidence="1" id="KW-1185">Reference proteome</keyword>
<dbReference type="PANTHER" id="PTHR24121">
    <property type="entry name" value="NO MECHANORECEPTOR POTENTIAL C, ISOFORM D-RELATED"/>
    <property type="match status" value="1"/>
</dbReference>
<sequence>MAGVAEGSSAQREVEPHEVQNEVLTAVMHGNWEKVLEICKTNPSISIKINGVGETILHVAIHVGNQYGVIQLMDHMEKLDKGKMEKILQTGNHWGNTPLHQAAFMGMDKVCSFIARHYCTKKVVCCRNKMGETPLHVAVLHGWKRAFFALQMVMEAKGWRAEDYWNTDGDTILHSAVARGHFGE</sequence>
<gene>
    <name evidence="2" type="primary">LOC105057637</name>
</gene>